<name>A0ABW3MUS6_9MICO</name>
<keyword evidence="4" id="KW-1185">Reference proteome</keyword>
<dbReference type="EMBL" id="JBHTKH010000003">
    <property type="protein sequence ID" value="MFD1054012.1"/>
    <property type="molecule type" value="Genomic_DNA"/>
</dbReference>
<feature type="signal peptide" evidence="2">
    <location>
        <begin position="1"/>
        <end position="22"/>
    </location>
</feature>
<evidence type="ECO:0000313" key="3">
    <source>
        <dbReference type="EMBL" id="MFD1054012.1"/>
    </source>
</evidence>
<feature type="chain" id="PRO_5045576273" description="Altered inheritance of mitochondria protein 6" evidence="2">
    <location>
        <begin position="23"/>
        <end position="292"/>
    </location>
</feature>
<comment type="caution">
    <text evidence="3">The sequence shown here is derived from an EMBL/GenBank/DDBJ whole genome shotgun (WGS) entry which is preliminary data.</text>
</comment>
<dbReference type="InterPro" id="IPR039559">
    <property type="entry name" value="AIM6_PI-PLC-like_dom"/>
</dbReference>
<dbReference type="PANTHER" id="PTHR31571:SF1">
    <property type="entry name" value="ALTERED INHERITANCE OF MITOCHONDRIA PROTEIN 6"/>
    <property type="match status" value="1"/>
</dbReference>
<dbReference type="RefSeq" id="WP_386051909.1">
    <property type="nucleotide sequence ID" value="NZ_JBHTKH010000003.1"/>
</dbReference>
<proteinExistence type="predicted"/>
<accession>A0ABW3MUS6</accession>
<dbReference type="CDD" id="cd08577">
    <property type="entry name" value="PI-PLCc_GDPD_SF_unchar3"/>
    <property type="match status" value="1"/>
</dbReference>
<dbReference type="PANTHER" id="PTHR31571">
    <property type="entry name" value="ALTERED INHERITANCE OF MITOCHONDRIA PROTEIN 6"/>
    <property type="match status" value="1"/>
</dbReference>
<evidence type="ECO:0000256" key="2">
    <source>
        <dbReference type="SAM" id="SignalP"/>
    </source>
</evidence>
<evidence type="ECO:0000313" key="4">
    <source>
        <dbReference type="Proteomes" id="UP001597046"/>
    </source>
</evidence>
<dbReference type="Proteomes" id="UP001597046">
    <property type="component" value="Unassembled WGS sequence"/>
</dbReference>
<organism evidence="3 4">
    <name type="scientific">Terrabacter terrigena</name>
    <dbReference type="NCBI Taxonomy" id="574718"/>
    <lineage>
        <taxon>Bacteria</taxon>
        <taxon>Bacillati</taxon>
        <taxon>Actinomycetota</taxon>
        <taxon>Actinomycetes</taxon>
        <taxon>Micrococcales</taxon>
        <taxon>Intrasporangiaceae</taxon>
        <taxon>Terrabacter</taxon>
    </lineage>
</organism>
<evidence type="ECO:0000256" key="1">
    <source>
        <dbReference type="ARBA" id="ARBA00014286"/>
    </source>
</evidence>
<reference evidence="4" key="1">
    <citation type="journal article" date="2019" name="Int. J. Syst. Evol. Microbiol.">
        <title>The Global Catalogue of Microorganisms (GCM) 10K type strain sequencing project: providing services to taxonomists for standard genome sequencing and annotation.</title>
        <authorList>
            <consortium name="The Broad Institute Genomics Platform"/>
            <consortium name="The Broad Institute Genome Sequencing Center for Infectious Disease"/>
            <person name="Wu L."/>
            <person name="Ma J."/>
        </authorList>
    </citation>
    <scope>NUCLEOTIDE SEQUENCE [LARGE SCALE GENOMIC DNA]</scope>
    <source>
        <strain evidence="4">CCUG 57508</strain>
    </source>
</reference>
<dbReference type="InterPro" id="IPR051236">
    <property type="entry name" value="HAT_RTT109-like"/>
</dbReference>
<dbReference type="InterPro" id="IPR017946">
    <property type="entry name" value="PLC-like_Pdiesterase_TIM-brl"/>
</dbReference>
<gene>
    <name evidence="3" type="ORF">ACFQ2V_06825</name>
</gene>
<dbReference type="SUPFAM" id="SSF51695">
    <property type="entry name" value="PLC-like phosphodiesterases"/>
    <property type="match status" value="1"/>
</dbReference>
<sequence length="292" mass="32051">MRLRRVLIVLTTTLLVTGGGTATATALEATGNPYRATGNPDRATAQPLERAHAHNDYEHARPLTDALDHGFTSVEADVWLVDGELYLGHDGPDLTRTLRSHYLDPLVKRFRANGGSVYPGWAGELRLLIDVKSDGPATWPVIERQLAAYPELMTVYRQGRVQQRAVTAVVSGNRDLPAMQAATTRRSFYDGRLTDLGKGISPTLMPLVSNNWSAVGYTGGPFTDAHRALLRSYVNRAHAEGFQIRFWATPDATGDTRDTVWAEELAAGVDVYNTDDLAGLQSWLLTHDPQES</sequence>
<keyword evidence="2" id="KW-0732">Signal</keyword>
<protein>
    <recommendedName>
        <fullName evidence="1">Altered inheritance of mitochondria protein 6</fullName>
    </recommendedName>
</protein>